<reference evidence="2" key="1">
    <citation type="submission" date="2022-11" db="EMBL/GenBank/DDBJ databases">
        <authorList>
            <person name="Scott C."/>
            <person name="Bruce N."/>
        </authorList>
    </citation>
    <scope>NUCLEOTIDE SEQUENCE</scope>
</reference>
<sequence>MPRDSPPLQLAGDAPREHVPEMTTSETTTTNVTTESKATPTKYEPESEREITPRDCQLPKPAETAEVDSKQDLPTTSTTQDSSQPNAEPATFSGSSSFSTTPAMKDSPSPEPSAKERSPSTSGSGTVKRTPSPSASLLTDSSFSTSKTTSSSGSSNGTIYGRVDRPLARFWLGKQEIAIHPKQRILRFFAETERYVFCRRSRNGPEQQPRE</sequence>
<feature type="compositionally biased region" description="Low complexity" evidence="1">
    <location>
        <begin position="130"/>
        <end position="158"/>
    </location>
</feature>
<keyword evidence="3" id="KW-1185">Reference proteome</keyword>
<dbReference type="AlphaFoldDB" id="A0A9P1MA94"/>
<feature type="region of interest" description="Disordered" evidence="1">
    <location>
        <begin position="1"/>
        <end position="160"/>
    </location>
</feature>
<name>A0A9P1MA94_9PEZI</name>
<gene>
    <name evidence="2" type="ORF">PPNO1_LOCUS5254</name>
</gene>
<proteinExistence type="predicted"/>
<organism evidence="2 3">
    <name type="scientific">Parascedosporium putredinis</name>
    <dbReference type="NCBI Taxonomy" id="1442378"/>
    <lineage>
        <taxon>Eukaryota</taxon>
        <taxon>Fungi</taxon>
        <taxon>Dikarya</taxon>
        <taxon>Ascomycota</taxon>
        <taxon>Pezizomycotina</taxon>
        <taxon>Sordariomycetes</taxon>
        <taxon>Hypocreomycetidae</taxon>
        <taxon>Microascales</taxon>
        <taxon>Microascaceae</taxon>
        <taxon>Parascedosporium</taxon>
    </lineage>
</organism>
<evidence type="ECO:0000256" key="1">
    <source>
        <dbReference type="SAM" id="MobiDB-lite"/>
    </source>
</evidence>
<feature type="compositionally biased region" description="Polar residues" evidence="1">
    <location>
        <begin position="119"/>
        <end position="129"/>
    </location>
</feature>
<dbReference type="Proteomes" id="UP000838763">
    <property type="component" value="Unassembled WGS sequence"/>
</dbReference>
<comment type="caution">
    <text evidence="2">The sequence shown here is derived from an EMBL/GenBank/DDBJ whole genome shotgun (WGS) entry which is preliminary data.</text>
</comment>
<protein>
    <submittedName>
        <fullName evidence="2">Uncharacterized protein</fullName>
    </submittedName>
</protein>
<dbReference type="EMBL" id="CALLCH030000012">
    <property type="protein sequence ID" value="CAI4215543.1"/>
    <property type="molecule type" value="Genomic_DNA"/>
</dbReference>
<feature type="compositionally biased region" description="Basic and acidic residues" evidence="1">
    <location>
        <begin position="43"/>
        <end position="53"/>
    </location>
</feature>
<evidence type="ECO:0000313" key="2">
    <source>
        <dbReference type="EMBL" id="CAI4215543.1"/>
    </source>
</evidence>
<accession>A0A9P1MA94</accession>
<feature type="compositionally biased region" description="Low complexity" evidence="1">
    <location>
        <begin position="23"/>
        <end position="39"/>
    </location>
</feature>
<evidence type="ECO:0000313" key="3">
    <source>
        <dbReference type="Proteomes" id="UP000838763"/>
    </source>
</evidence>
<feature type="compositionally biased region" description="Low complexity" evidence="1">
    <location>
        <begin position="72"/>
        <end position="101"/>
    </location>
</feature>